<evidence type="ECO:0000256" key="3">
    <source>
        <dbReference type="ARBA" id="ARBA00022833"/>
    </source>
</evidence>
<dbReference type="Proteomes" id="UP001408594">
    <property type="component" value="Unassembled WGS sequence"/>
</dbReference>
<protein>
    <recommendedName>
        <fullName evidence="4">CENP-V/GFA domain-containing protein</fullName>
    </recommendedName>
</protein>
<organism evidence="5 6">
    <name type="scientific">Microbulbifer aestuariivivens</name>
    <dbReference type="NCBI Taxonomy" id="1908308"/>
    <lineage>
        <taxon>Bacteria</taxon>
        <taxon>Pseudomonadati</taxon>
        <taxon>Pseudomonadota</taxon>
        <taxon>Gammaproteobacteria</taxon>
        <taxon>Cellvibrionales</taxon>
        <taxon>Microbulbiferaceae</taxon>
        <taxon>Microbulbifer</taxon>
    </lineage>
</organism>
<dbReference type="InterPro" id="IPR011057">
    <property type="entry name" value="Mss4-like_sf"/>
</dbReference>
<proteinExistence type="inferred from homology"/>
<dbReference type="InterPro" id="IPR006913">
    <property type="entry name" value="CENP-V/GFA"/>
</dbReference>
<evidence type="ECO:0000256" key="1">
    <source>
        <dbReference type="ARBA" id="ARBA00005495"/>
    </source>
</evidence>
<dbReference type="EMBL" id="BAABRT010000008">
    <property type="protein sequence ID" value="GAA5524731.1"/>
    <property type="molecule type" value="Genomic_DNA"/>
</dbReference>
<sequence length="140" mass="15078">MGQTKWAVSGGCHCGAVRFQASIVTGAGDGPVAHECNCSICRMLGFQHLIVAAQNFELVKGADALSRYAFNTGVAKHLFCRHCGVKSFYVPRSNPDGYSLNLRCLDEVPEGTRIEPFDGQHWEAHASGLTHLSQVGNGDD</sequence>
<comment type="similarity">
    <text evidence="1">Belongs to the Gfa family.</text>
</comment>
<reference evidence="5 6" key="1">
    <citation type="submission" date="2024-02" db="EMBL/GenBank/DDBJ databases">
        <title>Microbulbifer aestuariivivens NBRC 112533.</title>
        <authorList>
            <person name="Ichikawa N."/>
            <person name="Katano-Makiyama Y."/>
            <person name="Hidaka K."/>
        </authorList>
    </citation>
    <scope>NUCLEOTIDE SEQUENCE [LARGE SCALE GENOMIC DNA]</scope>
    <source>
        <strain evidence="5 6">NBRC 112533</strain>
    </source>
</reference>
<dbReference type="Pfam" id="PF04828">
    <property type="entry name" value="GFA"/>
    <property type="match status" value="1"/>
</dbReference>
<evidence type="ECO:0000256" key="2">
    <source>
        <dbReference type="ARBA" id="ARBA00022723"/>
    </source>
</evidence>
<evidence type="ECO:0000313" key="6">
    <source>
        <dbReference type="Proteomes" id="UP001408594"/>
    </source>
</evidence>
<keyword evidence="6" id="KW-1185">Reference proteome</keyword>
<keyword evidence="2" id="KW-0479">Metal-binding</keyword>
<keyword evidence="3" id="KW-0862">Zinc</keyword>
<evidence type="ECO:0000259" key="4">
    <source>
        <dbReference type="PROSITE" id="PS51891"/>
    </source>
</evidence>
<feature type="domain" description="CENP-V/GFA" evidence="4">
    <location>
        <begin position="8"/>
        <end position="123"/>
    </location>
</feature>
<dbReference type="PANTHER" id="PTHR28620:SF1">
    <property type="entry name" value="CENP-V_GFA DOMAIN-CONTAINING PROTEIN"/>
    <property type="match status" value="1"/>
</dbReference>
<dbReference type="PANTHER" id="PTHR28620">
    <property type="entry name" value="CENTROMERE PROTEIN V"/>
    <property type="match status" value="1"/>
</dbReference>
<dbReference type="SUPFAM" id="SSF51316">
    <property type="entry name" value="Mss4-like"/>
    <property type="match status" value="1"/>
</dbReference>
<accession>A0ABP9WNE4</accession>
<name>A0ABP9WNE4_9GAMM</name>
<dbReference type="Gene3D" id="2.170.150.70">
    <property type="match status" value="1"/>
</dbReference>
<evidence type="ECO:0000313" key="5">
    <source>
        <dbReference type="EMBL" id="GAA5524731.1"/>
    </source>
</evidence>
<dbReference type="RefSeq" id="WP_345549890.1">
    <property type="nucleotide sequence ID" value="NZ_BAABRT010000008.1"/>
</dbReference>
<dbReference type="PROSITE" id="PS51891">
    <property type="entry name" value="CENP_V_GFA"/>
    <property type="match status" value="1"/>
</dbReference>
<comment type="caution">
    <text evidence="5">The sequence shown here is derived from an EMBL/GenBank/DDBJ whole genome shotgun (WGS) entry which is preliminary data.</text>
</comment>
<dbReference type="InterPro" id="IPR052355">
    <property type="entry name" value="CENP-V-like"/>
</dbReference>
<gene>
    <name evidence="5" type="ORF">Maes01_01290</name>
</gene>